<dbReference type="Proteomes" id="UP000245884">
    <property type="component" value="Unassembled WGS sequence"/>
</dbReference>
<sequence>MASIAGGSQRQSPPYSQLGASTQATQATQSSLPLVAGSPLLQGGAGRLHNLHASITDETGCIVVSSRYKLPSGPPTPSKRGNHKASSPPASALGSWQVIVSRAVEGSVGWYTAQWEGQQLKSLLDRSVKTLVALETKCFEAFKAKQLTVDLPYGPSGSMTLCIGNATTKQLPLSIKLIKESDSQALLLATYTAVELCRQSEGRRQLLDSTQAKLDQSRKLAGVAPPSQPAKVDSSLVNPGRIKRKRDDDEGFEGDDEEVNQGEDEDEDEEMTKAPSRVENGVKGGEEDKRDIKLGNGGRDGGCSKDEETESEEEML</sequence>
<evidence type="ECO:0000256" key="1">
    <source>
        <dbReference type="SAM" id="MobiDB-lite"/>
    </source>
</evidence>
<feature type="region of interest" description="Disordered" evidence="1">
    <location>
        <begin position="217"/>
        <end position="316"/>
    </location>
</feature>
<reference evidence="2 3" key="1">
    <citation type="journal article" date="2018" name="Mol. Biol. Evol.">
        <title>Broad Genomic Sampling Reveals a Smut Pathogenic Ancestry of the Fungal Clade Ustilaginomycotina.</title>
        <authorList>
            <person name="Kijpornyongpan T."/>
            <person name="Mondo S.J."/>
            <person name="Barry K."/>
            <person name="Sandor L."/>
            <person name="Lee J."/>
            <person name="Lipzen A."/>
            <person name="Pangilinan J."/>
            <person name="LaButti K."/>
            <person name="Hainaut M."/>
            <person name="Henrissat B."/>
            <person name="Grigoriev I.V."/>
            <person name="Spatafora J.W."/>
            <person name="Aime M.C."/>
        </authorList>
    </citation>
    <scope>NUCLEOTIDE SEQUENCE [LARGE SCALE GENOMIC DNA]</scope>
    <source>
        <strain evidence="2 3">MCA 5214</strain>
    </source>
</reference>
<feature type="compositionally biased region" description="Acidic residues" evidence="1">
    <location>
        <begin position="307"/>
        <end position="316"/>
    </location>
</feature>
<proteinExistence type="predicted"/>
<protein>
    <submittedName>
        <fullName evidence="2">Uncharacterized protein</fullName>
    </submittedName>
</protein>
<evidence type="ECO:0000313" key="3">
    <source>
        <dbReference type="Proteomes" id="UP000245884"/>
    </source>
</evidence>
<dbReference type="GeneID" id="37026777"/>
<feature type="compositionally biased region" description="Acidic residues" evidence="1">
    <location>
        <begin position="249"/>
        <end position="270"/>
    </location>
</feature>
<feature type="region of interest" description="Disordered" evidence="1">
    <location>
        <begin position="1"/>
        <end position="24"/>
    </location>
</feature>
<feature type="region of interest" description="Disordered" evidence="1">
    <location>
        <begin position="71"/>
        <end position="91"/>
    </location>
</feature>
<organism evidence="2 3">
    <name type="scientific">Jaminaea rosea</name>
    <dbReference type="NCBI Taxonomy" id="1569628"/>
    <lineage>
        <taxon>Eukaryota</taxon>
        <taxon>Fungi</taxon>
        <taxon>Dikarya</taxon>
        <taxon>Basidiomycota</taxon>
        <taxon>Ustilaginomycotina</taxon>
        <taxon>Exobasidiomycetes</taxon>
        <taxon>Microstromatales</taxon>
        <taxon>Microstromatales incertae sedis</taxon>
        <taxon>Jaminaea</taxon>
    </lineage>
</organism>
<dbReference type="EMBL" id="KZ819662">
    <property type="protein sequence ID" value="PWN30161.1"/>
    <property type="molecule type" value="Genomic_DNA"/>
</dbReference>
<keyword evidence="3" id="KW-1185">Reference proteome</keyword>
<gene>
    <name evidence="2" type="ORF">BDZ90DRAFT_229189</name>
</gene>
<feature type="compositionally biased region" description="Basic and acidic residues" evidence="1">
    <location>
        <begin position="284"/>
        <end position="293"/>
    </location>
</feature>
<feature type="compositionally biased region" description="Polar residues" evidence="1">
    <location>
        <begin position="1"/>
        <end position="19"/>
    </location>
</feature>
<dbReference type="AlphaFoldDB" id="A0A316V0U0"/>
<accession>A0A316V0U0</accession>
<dbReference type="RefSeq" id="XP_025364773.1">
    <property type="nucleotide sequence ID" value="XM_025504954.1"/>
</dbReference>
<evidence type="ECO:0000313" key="2">
    <source>
        <dbReference type="EMBL" id="PWN30161.1"/>
    </source>
</evidence>
<name>A0A316V0U0_9BASI</name>